<dbReference type="InterPro" id="IPR027417">
    <property type="entry name" value="P-loop_NTPase"/>
</dbReference>
<dbReference type="InterPro" id="IPR042219">
    <property type="entry name" value="AAA_lid_11_sf"/>
</dbReference>
<protein>
    <recommendedName>
        <fullName evidence="5">Dynein heavy chain</fullName>
    </recommendedName>
</protein>
<dbReference type="Gene3D" id="1.10.8.720">
    <property type="entry name" value="Region D6 of dynein motor"/>
    <property type="match status" value="1"/>
</dbReference>
<gene>
    <name evidence="4" type="ORF">CCUR1050_LOCUS21004</name>
</gene>
<dbReference type="Pfam" id="PF18199">
    <property type="entry name" value="Dynein_C"/>
    <property type="match status" value="1"/>
</dbReference>
<dbReference type="InterPro" id="IPR026983">
    <property type="entry name" value="DHC"/>
</dbReference>
<dbReference type="Gene3D" id="1.10.8.1220">
    <property type="match status" value="1"/>
</dbReference>
<accession>A0A7S0MJE7</accession>
<name>A0A7S0MJE7_9CRYP</name>
<evidence type="ECO:0000259" key="2">
    <source>
        <dbReference type="Pfam" id="PF18198"/>
    </source>
</evidence>
<feature type="domain" description="Dynein heavy chain C-terminal" evidence="3">
    <location>
        <begin position="498"/>
        <end position="801"/>
    </location>
</feature>
<evidence type="ECO:0008006" key="5">
    <source>
        <dbReference type="Google" id="ProtNLM"/>
    </source>
</evidence>
<dbReference type="PANTHER" id="PTHR46961">
    <property type="entry name" value="DYNEIN HEAVY CHAIN 1, AXONEMAL-LIKE PROTEIN"/>
    <property type="match status" value="1"/>
</dbReference>
<dbReference type="InterPro" id="IPR043160">
    <property type="entry name" value="Dynein_C_barrel"/>
</dbReference>
<dbReference type="InterPro" id="IPR041228">
    <property type="entry name" value="Dynein_C"/>
</dbReference>
<proteinExistence type="predicted"/>
<dbReference type="AlphaFoldDB" id="A0A7S0MJE7"/>
<evidence type="ECO:0000313" key="4">
    <source>
        <dbReference type="EMBL" id="CAD8643320.1"/>
    </source>
</evidence>
<feature type="domain" description="Dynein heavy chain region D6 P-loop" evidence="1">
    <location>
        <begin position="209"/>
        <end position="318"/>
    </location>
</feature>
<reference evidence="4" key="1">
    <citation type="submission" date="2021-01" db="EMBL/GenBank/DDBJ databases">
        <authorList>
            <person name="Corre E."/>
            <person name="Pelletier E."/>
            <person name="Niang G."/>
            <person name="Scheremetjew M."/>
            <person name="Finn R."/>
            <person name="Kale V."/>
            <person name="Holt S."/>
            <person name="Cochrane G."/>
            <person name="Meng A."/>
            <person name="Brown T."/>
            <person name="Cohen L."/>
        </authorList>
    </citation>
    <scope>NUCLEOTIDE SEQUENCE</scope>
    <source>
        <strain evidence="4">CCAP979/52</strain>
    </source>
</reference>
<feature type="domain" description="Dynein heavy chain AAA lid" evidence="2">
    <location>
        <begin position="349"/>
        <end position="490"/>
    </location>
</feature>
<organism evidence="4">
    <name type="scientific">Cryptomonas curvata</name>
    <dbReference type="NCBI Taxonomy" id="233186"/>
    <lineage>
        <taxon>Eukaryota</taxon>
        <taxon>Cryptophyceae</taxon>
        <taxon>Cryptomonadales</taxon>
        <taxon>Cryptomonadaceae</taxon>
        <taxon>Cryptomonas</taxon>
    </lineage>
</organism>
<dbReference type="FunFam" id="3.10.490.20:FF:000010">
    <property type="entry name" value="Dynein heavy chain, putative"/>
    <property type="match status" value="1"/>
</dbReference>
<sequence>MNAINVMYQTSLAQFIEVFHLSMINSEKANIPSKRISNIIEFLTFSTFIYITRGLFETHKEVFSLLLALKVQLVANTITIDHFNCFLKGGAALDISFERKKPKAWIPDNVWLNCLELSKRLPFFKELPDQITRNDALWQQWYDQEAPDAIVVPDLNDRLDALHKLLLIRSMRTDRTMIVAQEYIATTLGQKFVDSHPLSVESMHGESNERTPFVCILSMGSDPTDLIMSLAKKKKKDVQSVSMGQGQEVIARKYVNSGTNVGSWVLLQNAHLGLKYLQEIEQTMSKSKEIDPEFRIWITSEPHPNFPIGLLQMSLKFTNEAPVGMKAGMKRSYAWISQDTMDSVPRAEWKPLLWVLCYCHSVVQERRKYGAIGWTVPYEFNQSDLNACCLFLQNHLLDMDSRKAKDVTWSTIRYMISEIQYGGRITDDWDRRQMNTFAEKYFTQASLEPHCTLHPGYDIPTGNEVFVYRNHIESNIPDVDSPEVFGLNMNTDLQFRTSQAEDVFAIILETQPKGGGGGGGKSREDVVTELCIDLLVKLPKDFSGSEVRSSLQRIGNTKPINICFRQEMDVLQVTLNVVRETLKDLQLAVAGTIVMSELLSDALNAMFQAKVPQSWLKNAWFSPSVGAWFQILVNRYDQWDKWLKTGRPKSYWISGFSNGQGFLTAMLQEVTRSKQGWALDDVVMFTEVTKMEDFDVKEAAVDGIFVHGLFLEGCSWSKKDSQLIDSPPKALVAPLPVMYIAGVQKGQRKADYATYECPVYFRFDARKRGMTAAQPNFMFAPELRTVDPPSKWILRGVALLTYPGD</sequence>
<dbReference type="InterPro" id="IPR004273">
    <property type="entry name" value="Dynein_heavy_D6_P-loop"/>
</dbReference>
<dbReference type="PANTHER" id="PTHR46961:SF19">
    <property type="entry name" value="DYNEIN HEAVY CHAIN 5, AXONEMAL"/>
    <property type="match status" value="1"/>
</dbReference>
<dbReference type="GO" id="GO:0051959">
    <property type="term" value="F:dynein light intermediate chain binding"/>
    <property type="evidence" value="ECO:0007669"/>
    <property type="project" value="InterPro"/>
</dbReference>
<dbReference type="GO" id="GO:0045505">
    <property type="term" value="F:dynein intermediate chain binding"/>
    <property type="evidence" value="ECO:0007669"/>
    <property type="project" value="InterPro"/>
</dbReference>
<dbReference type="EMBL" id="HBEZ01038210">
    <property type="protein sequence ID" value="CAD8643320.1"/>
    <property type="molecule type" value="Transcribed_RNA"/>
</dbReference>
<evidence type="ECO:0000259" key="1">
    <source>
        <dbReference type="Pfam" id="PF03028"/>
    </source>
</evidence>
<dbReference type="GO" id="GO:0008569">
    <property type="term" value="F:minus-end-directed microtubule motor activity"/>
    <property type="evidence" value="ECO:0007669"/>
    <property type="project" value="InterPro"/>
</dbReference>
<evidence type="ECO:0000259" key="3">
    <source>
        <dbReference type="Pfam" id="PF18199"/>
    </source>
</evidence>
<dbReference type="Gene3D" id="3.10.490.20">
    <property type="match status" value="1"/>
</dbReference>
<dbReference type="Pfam" id="PF03028">
    <property type="entry name" value="Dynein_heavy"/>
    <property type="match status" value="1"/>
</dbReference>
<dbReference type="GO" id="GO:0007018">
    <property type="term" value="P:microtubule-based movement"/>
    <property type="evidence" value="ECO:0007669"/>
    <property type="project" value="InterPro"/>
</dbReference>
<dbReference type="InterPro" id="IPR041658">
    <property type="entry name" value="AAA_lid_11"/>
</dbReference>
<dbReference type="FunFam" id="3.40.50.300:FF:000320">
    <property type="entry name" value="Dynein, axonemal, heavy chain 5"/>
    <property type="match status" value="1"/>
</dbReference>
<dbReference type="Gene3D" id="3.40.50.300">
    <property type="entry name" value="P-loop containing nucleotide triphosphate hydrolases"/>
    <property type="match status" value="1"/>
</dbReference>
<dbReference type="GO" id="GO:0030286">
    <property type="term" value="C:dynein complex"/>
    <property type="evidence" value="ECO:0007669"/>
    <property type="project" value="InterPro"/>
</dbReference>
<dbReference type="Pfam" id="PF18198">
    <property type="entry name" value="AAA_lid_11"/>
    <property type="match status" value="1"/>
</dbReference>
<dbReference type="Gene3D" id="1.20.1270.280">
    <property type="match status" value="1"/>
</dbReference>